<proteinExistence type="predicted"/>
<evidence type="ECO:0000256" key="1">
    <source>
        <dbReference type="SAM" id="Phobius"/>
    </source>
</evidence>
<protein>
    <submittedName>
        <fullName evidence="2">Uncharacterized protein</fullName>
    </submittedName>
</protein>
<organism evidence="2 3">
    <name type="scientific">Haloactinopolyspora alba</name>
    <dbReference type="NCBI Taxonomy" id="648780"/>
    <lineage>
        <taxon>Bacteria</taxon>
        <taxon>Bacillati</taxon>
        <taxon>Actinomycetota</taxon>
        <taxon>Actinomycetes</taxon>
        <taxon>Jiangellales</taxon>
        <taxon>Jiangellaceae</taxon>
        <taxon>Haloactinopolyspora</taxon>
    </lineage>
</organism>
<reference evidence="2 3" key="1">
    <citation type="submission" date="2018-03" db="EMBL/GenBank/DDBJ databases">
        <title>Genomic Encyclopedia of Archaeal and Bacterial Type Strains, Phase II (KMG-II): from individual species to whole genera.</title>
        <authorList>
            <person name="Goeker M."/>
        </authorList>
    </citation>
    <scope>NUCLEOTIDE SEQUENCE [LARGE SCALE GENOMIC DNA]</scope>
    <source>
        <strain evidence="2 3">DSM 45211</strain>
    </source>
</reference>
<dbReference type="Proteomes" id="UP000243528">
    <property type="component" value="Unassembled WGS sequence"/>
</dbReference>
<accession>A0A2P8E027</accession>
<feature type="transmembrane region" description="Helical" evidence="1">
    <location>
        <begin position="82"/>
        <end position="101"/>
    </location>
</feature>
<feature type="transmembrane region" description="Helical" evidence="1">
    <location>
        <begin position="49"/>
        <end position="70"/>
    </location>
</feature>
<gene>
    <name evidence="2" type="ORF">CLV30_109134</name>
</gene>
<name>A0A2P8E027_9ACTN</name>
<dbReference type="EMBL" id="PYGE01000009">
    <property type="protein sequence ID" value="PSL02826.1"/>
    <property type="molecule type" value="Genomic_DNA"/>
</dbReference>
<keyword evidence="1" id="KW-0472">Membrane</keyword>
<sequence>MDQTQYMRFSVVLAALGATFGVALAAAGYAWLADMHFYSGFWNSFPGFVLLIGLLAFGWSVVSSVVASLLHARQRAAKRHRSYGATFARVGIAIGILVGVFSPPLLALIVLASVVGALAGWGAVWVHGEEL</sequence>
<evidence type="ECO:0000313" key="2">
    <source>
        <dbReference type="EMBL" id="PSL02826.1"/>
    </source>
</evidence>
<comment type="caution">
    <text evidence="2">The sequence shown here is derived from an EMBL/GenBank/DDBJ whole genome shotgun (WGS) entry which is preliminary data.</text>
</comment>
<keyword evidence="3" id="KW-1185">Reference proteome</keyword>
<dbReference type="RefSeq" id="WP_129711017.1">
    <property type="nucleotide sequence ID" value="NZ_PYGE01000009.1"/>
</dbReference>
<keyword evidence="1" id="KW-0812">Transmembrane</keyword>
<evidence type="ECO:0000313" key="3">
    <source>
        <dbReference type="Proteomes" id="UP000243528"/>
    </source>
</evidence>
<keyword evidence="1" id="KW-1133">Transmembrane helix</keyword>
<dbReference type="AlphaFoldDB" id="A0A2P8E027"/>